<gene>
    <name evidence="1" type="primary">map</name>
    <name evidence="1" type="ORF">K4L44_11570</name>
</gene>
<evidence type="ECO:0000313" key="2">
    <source>
        <dbReference type="Proteomes" id="UP000826212"/>
    </source>
</evidence>
<keyword evidence="2" id="KW-1185">Reference proteome</keyword>
<protein>
    <submittedName>
        <fullName evidence="1">Type I methionyl aminopeptidase</fullName>
        <ecNumber evidence="1">3.4.11.18</ecNumber>
    </submittedName>
</protein>
<dbReference type="EC" id="3.4.11.18" evidence="1"/>
<keyword evidence="1" id="KW-0645">Protease</keyword>
<dbReference type="Proteomes" id="UP000826212">
    <property type="component" value="Chromosome"/>
</dbReference>
<dbReference type="EMBL" id="CP081303">
    <property type="protein sequence ID" value="QZE13224.1"/>
    <property type="molecule type" value="Genomic_DNA"/>
</dbReference>
<keyword evidence="1" id="KW-0031">Aminopeptidase</keyword>
<sequence>MNGPIYYKTEREISFIRKSSLLVSKTLAEITKLIQPGISTLELDAVAECYIRKQGATPGFLGYNNFPNSICVSVNDCVLHGLPSEYIIQDGDVVSVDCGVNLDGYYGDGCFTFLVGNVLEKYINLCKSAYESLSCAVKIAQEGKRLGDIGHAIQSVAKRDDLGIVKEFGGHGIGKNLHESPFVRNFGRSRMGEKLFKGLTLAIEPMLTEYQTDLFLSEDGWSVLTKDGGYAAHYEHTVVVRPCGAETLTDFCFVENQFKKNKFLWRSSLL</sequence>
<proteinExistence type="predicted"/>
<accession>A0AC61NQV5</accession>
<keyword evidence="1" id="KW-0378">Hydrolase</keyword>
<name>A0AC61NQV5_9BACT</name>
<organism evidence="1 2">
    <name type="scientific">Halosquirtibacter laminarini</name>
    <dbReference type="NCBI Taxonomy" id="3374600"/>
    <lineage>
        <taxon>Bacteria</taxon>
        <taxon>Pseudomonadati</taxon>
        <taxon>Bacteroidota</taxon>
        <taxon>Bacteroidia</taxon>
        <taxon>Marinilabiliales</taxon>
        <taxon>Prolixibacteraceae</taxon>
        <taxon>Halosquirtibacter</taxon>
    </lineage>
</organism>
<evidence type="ECO:0000313" key="1">
    <source>
        <dbReference type="EMBL" id="QZE13224.1"/>
    </source>
</evidence>
<reference evidence="1" key="1">
    <citation type="submission" date="2021-08" db="EMBL/GenBank/DDBJ databases">
        <title>Novel anaerobic bacterium isolated from sea squirt in East Sea, Republic of Korea.</title>
        <authorList>
            <person name="Nguyen T.H."/>
            <person name="Li Z."/>
            <person name="Lee Y.-J."/>
            <person name="Ko J."/>
            <person name="Kim S.-G."/>
        </authorList>
    </citation>
    <scope>NUCLEOTIDE SEQUENCE</scope>
    <source>
        <strain evidence="1">KCTC 25031</strain>
    </source>
</reference>